<dbReference type="Pfam" id="PF01753">
    <property type="entry name" value="zf-MYND"/>
    <property type="match status" value="1"/>
</dbReference>
<evidence type="ECO:0000259" key="6">
    <source>
        <dbReference type="PROSITE" id="PS50865"/>
    </source>
</evidence>
<keyword evidence="1" id="KW-0479">Metal-binding</keyword>
<dbReference type="GO" id="GO:0008270">
    <property type="term" value="F:zinc ion binding"/>
    <property type="evidence" value="ECO:0007669"/>
    <property type="project" value="UniProtKB-KW"/>
</dbReference>
<reference evidence="7" key="1">
    <citation type="submission" date="2021-02" db="EMBL/GenBank/DDBJ databases">
        <authorList>
            <person name="Dougan E. K."/>
            <person name="Rhodes N."/>
            <person name="Thang M."/>
            <person name="Chan C."/>
        </authorList>
    </citation>
    <scope>NUCLEOTIDE SEQUENCE</scope>
</reference>
<organism evidence="7 8">
    <name type="scientific">Symbiodinium natans</name>
    <dbReference type="NCBI Taxonomy" id="878477"/>
    <lineage>
        <taxon>Eukaryota</taxon>
        <taxon>Sar</taxon>
        <taxon>Alveolata</taxon>
        <taxon>Dinophyceae</taxon>
        <taxon>Suessiales</taxon>
        <taxon>Symbiodiniaceae</taxon>
        <taxon>Symbiodinium</taxon>
    </lineage>
</organism>
<dbReference type="OrthoDB" id="445919at2759"/>
<evidence type="ECO:0000256" key="3">
    <source>
        <dbReference type="ARBA" id="ARBA00022833"/>
    </source>
</evidence>
<keyword evidence="2 4" id="KW-0863">Zinc-finger</keyword>
<protein>
    <recommendedName>
        <fullName evidence="6">MYND-type domain-containing protein</fullName>
    </recommendedName>
</protein>
<feature type="region of interest" description="Disordered" evidence="5">
    <location>
        <begin position="44"/>
        <end position="70"/>
    </location>
</feature>
<dbReference type="EMBL" id="CAJNDS010002274">
    <property type="protein sequence ID" value="CAE7405347.1"/>
    <property type="molecule type" value="Genomic_DNA"/>
</dbReference>
<accession>A0A812QUT2</accession>
<dbReference type="Proteomes" id="UP000604046">
    <property type="component" value="Unassembled WGS sequence"/>
</dbReference>
<evidence type="ECO:0000256" key="1">
    <source>
        <dbReference type="ARBA" id="ARBA00022723"/>
    </source>
</evidence>
<dbReference type="PROSITE" id="PS01360">
    <property type="entry name" value="ZF_MYND_1"/>
    <property type="match status" value="1"/>
</dbReference>
<evidence type="ECO:0000313" key="8">
    <source>
        <dbReference type="Proteomes" id="UP000604046"/>
    </source>
</evidence>
<keyword evidence="3" id="KW-0862">Zinc</keyword>
<comment type="caution">
    <text evidence="7">The sequence shown here is derived from an EMBL/GenBank/DDBJ whole genome shotgun (WGS) entry which is preliminary data.</text>
</comment>
<keyword evidence="8" id="KW-1185">Reference proteome</keyword>
<proteinExistence type="predicted"/>
<evidence type="ECO:0000256" key="4">
    <source>
        <dbReference type="PROSITE-ProRule" id="PRU00134"/>
    </source>
</evidence>
<sequence length="544" mass="59560">MLCAVCGRAARGRCSLCGSAYYCSETCQLLDWFEDHAAHCRAQEEGSRDDGAAWEPPETPPRTPTVRPAVAADDVRPPEADAAVERWRQSLSGLAEELFDEDDLEDLADLEVLLVSAEEMTGSGRPRCELASFGPRPVLLTAPHCLALLRDGQSPHLVEKHTVEIATGIARHLEGSCLAWSALERRRTELLWRLSKRVNEERGRLDIRNGHLLDPRNRDPNFLATSELQTNSWFQQMLRASQAWSFKFGPDLEALHVDVHGCQDPPNTPSHLTVGLGAMCFHASDLGDTDGYENAMCFGHALCKELGQVLAKAEALQALRPRAALVRLAAPGPEDDHCPRFSGAWRGGRHTQSQQAILANFTHAVQLELSKALRGILATDEVLLSGFASALRAAWVQAKSAKAAAACCCAAKDEGVEVTAYAIGERFQGSTQKQYAICIRKKEQLDQLGMDVKHRLGRLVVVAIRRGGAVDRANLVAAQLCCRCVAQCLYHQVNDVIVDINGATLDTGMVAECKSALVLNVKFLRREHFRPGAASQERILPTRS</sequence>
<dbReference type="PROSITE" id="PS50865">
    <property type="entry name" value="ZF_MYND_2"/>
    <property type="match status" value="1"/>
</dbReference>
<evidence type="ECO:0000256" key="5">
    <source>
        <dbReference type="SAM" id="MobiDB-lite"/>
    </source>
</evidence>
<feature type="domain" description="MYND-type" evidence="6">
    <location>
        <begin position="3"/>
        <end position="40"/>
    </location>
</feature>
<name>A0A812QUT2_9DINO</name>
<evidence type="ECO:0000313" key="7">
    <source>
        <dbReference type="EMBL" id="CAE7405347.1"/>
    </source>
</evidence>
<dbReference type="AlphaFoldDB" id="A0A812QUT2"/>
<evidence type="ECO:0000256" key="2">
    <source>
        <dbReference type="ARBA" id="ARBA00022771"/>
    </source>
</evidence>
<dbReference type="InterPro" id="IPR002893">
    <property type="entry name" value="Znf_MYND"/>
</dbReference>
<gene>
    <name evidence="7" type="ORF">SNAT2548_LOCUS22049</name>
</gene>
<dbReference type="Gene3D" id="6.10.140.2220">
    <property type="match status" value="1"/>
</dbReference>
<dbReference type="SUPFAM" id="SSF144232">
    <property type="entry name" value="HIT/MYND zinc finger-like"/>
    <property type="match status" value="1"/>
</dbReference>